<evidence type="ECO:0000256" key="1">
    <source>
        <dbReference type="SAM" id="SignalP"/>
    </source>
</evidence>
<organism evidence="2 3">
    <name type="scientific">Paenibacillus oralis</name>
    <dbReference type="NCBI Taxonomy" id="2490856"/>
    <lineage>
        <taxon>Bacteria</taxon>
        <taxon>Bacillati</taxon>
        <taxon>Bacillota</taxon>
        <taxon>Bacilli</taxon>
        <taxon>Bacillales</taxon>
        <taxon>Paenibacillaceae</taxon>
        <taxon>Paenibacillus</taxon>
    </lineage>
</organism>
<reference evidence="2 3" key="1">
    <citation type="submission" date="2018-11" db="EMBL/GenBank/DDBJ databases">
        <title>Genome sequencing of Paenibacillus sp. KCOM 3021 (= ChDC PVNT-B20).</title>
        <authorList>
            <person name="Kook J.-K."/>
            <person name="Park S.-N."/>
            <person name="Lim Y.K."/>
        </authorList>
    </citation>
    <scope>NUCLEOTIDE SEQUENCE [LARGE SCALE GENOMIC DNA]</scope>
    <source>
        <strain evidence="2 3">KCOM 3021</strain>
    </source>
</reference>
<gene>
    <name evidence="2" type="ORF">EHV15_21290</name>
</gene>
<feature type="signal peptide" evidence="1">
    <location>
        <begin position="1"/>
        <end position="24"/>
    </location>
</feature>
<accession>A0A3P3U4J6</accession>
<dbReference type="OrthoDB" id="2475185at2"/>
<name>A0A3P3U4J6_9BACL</name>
<feature type="chain" id="PRO_5018199419" evidence="1">
    <location>
        <begin position="25"/>
        <end position="347"/>
    </location>
</feature>
<dbReference type="RefSeq" id="WP_128632976.1">
    <property type="nucleotide sequence ID" value="NZ_RRCN01000001.1"/>
</dbReference>
<dbReference type="AlphaFoldDB" id="A0A3P3U4J6"/>
<keyword evidence="3" id="KW-1185">Reference proteome</keyword>
<proteinExistence type="predicted"/>
<comment type="caution">
    <text evidence="2">The sequence shown here is derived from an EMBL/GenBank/DDBJ whole genome shotgun (WGS) entry which is preliminary data.</text>
</comment>
<sequence length="347" mass="36836">MFGKIPRNLSITMKMLCSIGLACAGGLTLPGEAVSYAASGPGAASEWTAGLQTADNAPEQLRLFAAEAVRKLAQTEPFSAWRGANTVIEPLGPGTHSWLVTVIPGESGGDSRSNGYLIISATSDGEYKLVEYGLGANTVFAPSLLKAALKNSELAAELPAEQLSQIRVTPLYAGPALAEWMVRLPDGESPRFIHAADGEWLPETAETWERQAALYKAPQHAAGSGETKLAPGRIVFTANAFNPYDNLLWMADSPLSVKQETFIRKLQSSKQLIFAASGPERTYSLPMPIYGYQTWQDSASSGIDAAAGETSLNGSVYVLTGKGPSIRLIALDALLESKPGKFIAYPG</sequence>
<dbReference type="Proteomes" id="UP000267017">
    <property type="component" value="Unassembled WGS sequence"/>
</dbReference>
<keyword evidence="1" id="KW-0732">Signal</keyword>
<evidence type="ECO:0000313" key="3">
    <source>
        <dbReference type="Proteomes" id="UP000267017"/>
    </source>
</evidence>
<protein>
    <submittedName>
        <fullName evidence="2">Uncharacterized protein</fullName>
    </submittedName>
</protein>
<dbReference type="EMBL" id="RRCN01000001">
    <property type="protein sequence ID" value="RRJ65165.1"/>
    <property type="molecule type" value="Genomic_DNA"/>
</dbReference>
<evidence type="ECO:0000313" key="2">
    <source>
        <dbReference type="EMBL" id="RRJ65165.1"/>
    </source>
</evidence>